<evidence type="ECO:0000313" key="1">
    <source>
        <dbReference type="EMBL" id="GFQ76158.1"/>
    </source>
</evidence>
<organism evidence="1 2">
    <name type="scientific">Trichonephila clavata</name>
    <name type="common">Joro spider</name>
    <name type="synonym">Nephila clavata</name>
    <dbReference type="NCBI Taxonomy" id="2740835"/>
    <lineage>
        <taxon>Eukaryota</taxon>
        <taxon>Metazoa</taxon>
        <taxon>Ecdysozoa</taxon>
        <taxon>Arthropoda</taxon>
        <taxon>Chelicerata</taxon>
        <taxon>Arachnida</taxon>
        <taxon>Araneae</taxon>
        <taxon>Araneomorphae</taxon>
        <taxon>Entelegynae</taxon>
        <taxon>Araneoidea</taxon>
        <taxon>Nephilidae</taxon>
        <taxon>Trichonephila</taxon>
    </lineage>
</organism>
<dbReference type="OrthoDB" id="6435410at2759"/>
<dbReference type="PANTHER" id="PTHR22955:SF66">
    <property type="entry name" value="INTEGRASE CATALYTIC DOMAIN-CONTAINING PROTEIN"/>
    <property type="match status" value="1"/>
</dbReference>
<dbReference type="Pfam" id="PF05380">
    <property type="entry name" value="Peptidase_A17"/>
    <property type="match status" value="1"/>
</dbReference>
<evidence type="ECO:0000313" key="2">
    <source>
        <dbReference type="Proteomes" id="UP000887116"/>
    </source>
</evidence>
<proteinExistence type="predicted"/>
<keyword evidence="2" id="KW-1185">Reference proteome</keyword>
<dbReference type="Proteomes" id="UP000887116">
    <property type="component" value="Unassembled WGS sequence"/>
</dbReference>
<dbReference type="AlphaFoldDB" id="A0A8X6KM99"/>
<dbReference type="InterPro" id="IPR008042">
    <property type="entry name" value="Retrotrans_Pao"/>
</dbReference>
<dbReference type="PANTHER" id="PTHR22955">
    <property type="entry name" value="RETROTRANSPOSON"/>
    <property type="match status" value="1"/>
</dbReference>
<accession>A0A8X6KM99</accession>
<dbReference type="EMBL" id="BMAO01021630">
    <property type="protein sequence ID" value="GFQ76158.1"/>
    <property type="molecule type" value="Genomic_DNA"/>
</dbReference>
<protein>
    <submittedName>
        <fullName evidence="1">Integrase catalytic domain-containing protein</fullName>
    </submittedName>
</protein>
<name>A0A8X6KM99_TRICU</name>
<comment type="caution">
    <text evidence="1">The sequence shown here is derived from an EMBL/GenBank/DDBJ whole genome shotgun (WGS) entry which is preliminary data.</text>
</comment>
<reference evidence="1" key="1">
    <citation type="submission" date="2020-07" db="EMBL/GenBank/DDBJ databases">
        <title>Multicomponent nature underlies the extraordinary mechanical properties of spider dragline silk.</title>
        <authorList>
            <person name="Kono N."/>
            <person name="Nakamura H."/>
            <person name="Mori M."/>
            <person name="Yoshida Y."/>
            <person name="Ohtoshi R."/>
            <person name="Malay A.D."/>
            <person name="Moran D.A.P."/>
            <person name="Tomita M."/>
            <person name="Numata K."/>
            <person name="Arakawa K."/>
        </authorList>
    </citation>
    <scope>NUCLEOTIDE SEQUENCE</scope>
</reference>
<gene>
    <name evidence="1" type="primary">AVEN_6710_1</name>
    <name evidence="1" type="ORF">TNCT_335421</name>
</gene>
<sequence length="129" mass="14990">MKTLSIPRLELVYELLSARLSNTIATALELPISQFYWTDSSITCYWIKVDFNRTKEIQKLSDPKEWRHCRGKDNPADLVSRGLSLNDRKNNKIWWHGPKWLTMEQLSSGPTIETEINISIKVNTLKEAN</sequence>